<dbReference type="Pfam" id="PF00672">
    <property type="entry name" value="HAMP"/>
    <property type="match status" value="1"/>
</dbReference>
<comment type="catalytic activity">
    <reaction evidence="1">
        <text>ATP + protein L-histidine = ADP + protein N-phospho-L-histidine.</text>
        <dbReference type="EC" id="2.7.13.3"/>
    </reaction>
</comment>
<dbReference type="EMBL" id="LR589141">
    <property type="protein sequence ID" value="VTP02795.1"/>
    <property type="molecule type" value="Genomic_DNA"/>
</dbReference>
<feature type="transmembrane region" description="Helical" evidence="11">
    <location>
        <begin position="157"/>
        <end position="178"/>
    </location>
</feature>
<dbReference type="Gene3D" id="1.10.287.130">
    <property type="match status" value="1"/>
</dbReference>
<dbReference type="PROSITE" id="PS50109">
    <property type="entry name" value="HIS_KIN"/>
    <property type="match status" value="1"/>
</dbReference>
<dbReference type="SUPFAM" id="SSF158472">
    <property type="entry name" value="HAMP domain-like"/>
    <property type="match status" value="1"/>
</dbReference>
<evidence type="ECO:0000256" key="6">
    <source>
        <dbReference type="ARBA" id="ARBA00022692"/>
    </source>
</evidence>
<dbReference type="PROSITE" id="PS50885">
    <property type="entry name" value="HAMP"/>
    <property type="match status" value="1"/>
</dbReference>
<evidence type="ECO:0000256" key="3">
    <source>
        <dbReference type="ARBA" id="ARBA00012438"/>
    </source>
</evidence>
<gene>
    <name evidence="14" type="primary">tcrY_3</name>
    <name evidence="14" type="ORF">BIN_B_04692</name>
</gene>
<dbReference type="Pfam" id="PF02518">
    <property type="entry name" value="HATPase_c"/>
    <property type="match status" value="1"/>
</dbReference>
<feature type="domain" description="Histidine kinase" evidence="12">
    <location>
        <begin position="236"/>
        <end position="443"/>
    </location>
</feature>
<dbReference type="InterPro" id="IPR005467">
    <property type="entry name" value="His_kinase_dom"/>
</dbReference>
<evidence type="ECO:0000256" key="2">
    <source>
        <dbReference type="ARBA" id="ARBA00004236"/>
    </source>
</evidence>
<keyword evidence="4" id="KW-0597">Phosphoprotein</keyword>
<dbReference type="CDD" id="cd00075">
    <property type="entry name" value="HATPase"/>
    <property type="match status" value="1"/>
</dbReference>
<dbReference type="InterPro" id="IPR003661">
    <property type="entry name" value="HisK_dim/P_dom"/>
</dbReference>
<evidence type="ECO:0000256" key="11">
    <source>
        <dbReference type="SAM" id="Phobius"/>
    </source>
</evidence>
<reference evidence="14" key="1">
    <citation type="submission" date="2019-05" db="EMBL/GenBank/DDBJ databases">
        <authorList>
            <person name="Naeem R."/>
            <person name="Antony C."/>
            <person name="Guan Q."/>
        </authorList>
    </citation>
    <scope>NUCLEOTIDE SEQUENCE</scope>
    <source>
        <strain evidence="14">2</strain>
    </source>
</reference>
<dbReference type="GO" id="GO:0005886">
    <property type="term" value="C:plasma membrane"/>
    <property type="evidence" value="ECO:0007669"/>
    <property type="project" value="UniProtKB-SubCell"/>
</dbReference>
<keyword evidence="5" id="KW-0808">Transferase</keyword>
<evidence type="ECO:0000259" key="12">
    <source>
        <dbReference type="PROSITE" id="PS50109"/>
    </source>
</evidence>
<keyword evidence="6 11" id="KW-0812">Transmembrane</keyword>
<sequence length="449" mass="47595">MMRRWPIRIRLTAAFTAVMALVLLAVATATIAHTRQSLDNLITESLTAQLVALGPLATTATPLLAGGDPDTGQQVIAADGQVLASTPTLAGQPALSPTELDTARGRQLVVDHPRMANLQGPVRIAAASISGGRVVVVAQSLADRDAAVADLRTELTVGTPIVLLAAAVGAYLLAAAALSPVERMRARAATISATDTEARLPAGPASDEIDRLGTTFNQLLDRLRAALQRERQFVTDAGHELRTPLSLLTTELELALRRPRTNREMITALRSALDETTRLSRLARDLLTVADTSGPAQPPTIEVKRHLDATADRYRPTLGDQLVIYCPSPVHIRADPDDLDRIIVNLIDNATRHGAPPITICAQPADTDTSEIRVHDHGPGIDPHFLPRAFERFTRADTARTAGGAGLGLAIVYTLARRNHGTATIRNHPGGGAEVTIRLPAASAPAATP</sequence>
<keyword evidence="7 14" id="KW-0418">Kinase</keyword>
<evidence type="ECO:0000256" key="4">
    <source>
        <dbReference type="ARBA" id="ARBA00022553"/>
    </source>
</evidence>
<dbReference type="SMART" id="SM00388">
    <property type="entry name" value="HisKA"/>
    <property type="match status" value="1"/>
</dbReference>
<dbReference type="EC" id="2.7.13.3" evidence="3"/>
<dbReference type="AlphaFoldDB" id="A0A653EZ29"/>
<evidence type="ECO:0000256" key="5">
    <source>
        <dbReference type="ARBA" id="ARBA00022679"/>
    </source>
</evidence>
<feature type="domain" description="HAMP" evidence="13">
    <location>
        <begin position="175"/>
        <end position="228"/>
    </location>
</feature>
<dbReference type="PANTHER" id="PTHR45436">
    <property type="entry name" value="SENSOR HISTIDINE KINASE YKOH"/>
    <property type="match status" value="1"/>
</dbReference>
<evidence type="ECO:0000256" key="8">
    <source>
        <dbReference type="ARBA" id="ARBA00022989"/>
    </source>
</evidence>
<keyword evidence="8 11" id="KW-1133">Transmembrane helix</keyword>
<dbReference type="InterPro" id="IPR036890">
    <property type="entry name" value="HATPase_C_sf"/>
</dbReference>
<dbReference type="SUPFAM" id="SSF55874">
    <property type="entry name" value="ATPase domain of HSP90 chaperone/DNA topoisomerase II/histidine kinase"/>
    <property type="match status" value="1"/>
</dbReference>
<dbReference type="CDD" id="cd06225">
    <property type="entry name" value="HAMP"/>
    <property type="match status" value="1"/>
</dbReference>
<proteinExistence type="predicted"/>
<keyword evidence="9" id="KW-0902">Two-component regulatory system</keyword>
<dbReference type="PANTHER" id="PTHR45436:SF5">
    <property type="entry name" value="SENSOR HISTIDINE KINASE TRCS"/>
    <property type="match status" value="1"/>
</dbReference>
<dbReference type="InterPro" id="IPR036097">
    <property type="entry name" value="HisK_dim/P_sf"/>
</dbReference>
<evidence type="ECO:0000256" key="1">
    <source>
        <dbReference type="ARBA" id="ARBA00000085"/>
    </source>
</evidence>
<evidence type="ECO:0000259" key="13">
    <source>
        <dbReference type="PROSITE" id="PS50885"/>
    </source>
</evidence>
<dbReference type="Gene3D" id="3.30.565.10">
    <property type="entry name" value="Histidine kinase-like ATPase, C-terminal domain"/>
    <property type="match status" value="1"/>
</dbReference>
<accession>A0A653EZ29</accession>
<comment type="subcellular location">
    <subcellularLocation>
        <location evidence="2">Cell membrane</location>
    </subcellularLocation>
</comment>
<keyword evidence="10 11" id="KW-0472">Membrane</keyword>
<evidence type="ECO:0000256" key="9">
    <source>
        <dbReference type="ARBA" id="ARBA00023012"/>
    </source>
</evidence>
<dbReference type="SMART" id="SM00387">
    <property type="entry name" value="HATPase_c"/>
    <property type="match status" value="1"/>
</dbReference>
<dbReference type="InterPro" id="IPR003594">
    <property type="entry name" value="HATPase_dom"/>
</dbReference>
<evidence type="ECO:0000256" key="10">
    <source>
        <dbReference type="ARBA" id="ARBA00023136"/>
    </source>
</evidence>
<name>A0A653EZ29_9MYCO</name>
<dbReference type="PRINTS" id="PR00344">
    <property type="entry name" value="BCTRLSENSOR"/>
</dbReference>
<evidence type="ECO:0000256" key="7">
    <source>
        <dbReference type="ARBA" id="ARBA00022777"/>
    </source>
</evidence>
<dbReference type="Pfam" id="PF00512">
    <property type="entry name" value="HisKA"/>
    <property type="match status" value="1"/>
</dbReference>
<dbReference type="InterPro" id="IPR003660">
    <property type="entry name" value="HAMP_dom"/>
</dbReference>
<dbReference type="RefSeq" id="WP_204802711.1">
    <property type="nucleotide sequence ID" value="NZ_CAJMWM010000001.1"/>
</dbReference>
<dbReference type="SUPFAM" id="SSF47384">
    <property type="entry name" value="Homodimeric domain of signal transducing histidine kinase"/>
    <property type="match status" value="1"/>
</dbReference>
<dbReference type="Gene3D" id="6.10.340.10">
    <property type="match status" value="1"/>
</dbReference>
<dbReference type="CDD" id="cd00082">
    <property type="entry name" value="HisKA"/>
    <property type="match status" value="1"/>
</dbReference>
<dbReference type="InterPro" id="IPR050428">
    <property type="entry name" value="TCS_sensor_his_kinase"/>
</dbReference>
<evidence type="ECO:0000313" key="14">
    <source>
        <dbReference type="EMBL" id="VTP02795.1"/>
    </source>
</evidence>
<dbReference type="InterPro" id="IPR004358">
    <property type="entry name" value="Sig_transdc_His_kin-like_C"/>
</dbReference>
<dbReference type="GO" id="GO:0000155">
    <property type="term" value="F:phosphorelay sensor kinase activity"/>
    <property type="evidence" value="ECO:0007669"/>
    <property type="project" value="InterPro"/>
</dbReference>
<organism evidence="14">
    <name type="scientific">Mycobacterium riyadhense</name>
    <dbReference type="NCBI Taxonomy" id="486698"/>
    <lineage>
        <taxon>Bacteria</taxon>
        <taxon>Bacillati</taxon>
        <taxon>Actinomycetota</taxon>
        <taxon>Actinomycetes</taxon>
        <taxon>Mycobacteriales</taxon>
        <taxon>Mycobacteriaceae</taxon>
        <taxon>Mycobacterium</taxon>
    </lineage>
</organism>
<dbReference type="SMART" id="SM00304">
    <property type="entry name" value="HAMP"/>
    <property type="match status" value="1"/>
</dbReference>
<protein>
    <recommendedName>
        <fullName evidence="3">histidine kinase</fullName>
        <ecNumber evidence="3">2.7.13.3</ecNumber>
    </recommendedName>
</protein>